<evidence type="ECO:0000313" key="4">
    <source>
        <dbReference type="EMBL" id="MCS7482946.1"/>
    </source>
</evidence>
<reference evidence="4" key="1">
    <citation type="submission" date="2022-08" db="EMBL/GenBank/DDBJ databases">
        <authorList>
            <person name="Tistechok S."/>
            <person name="Samborskyy M."/>
            <person name="Roman I."/>
        </authorList>
    </citation>
    <scope>NUCLEOTIDE SEQUENCE</scope>
    <source>
        <strain evidence="4">DSM 103496</strain>
    </source>
</reference>
<gene>
    <name evidence="4" type="ORF">NZH93_39375</name>
</gene>
<keyword evidence="5" id="KW-1185">Reference proteome</keyword>
<dbReference type="Pfam" id="PF05729">
    <property type="entry name" value="NACHT"/>
    <property type="match status" value="1"/>
</dbReference>
<dbReference type="InterPro" id="IPR027417">
    <property type="entry name" value="P-loop_NTPase"/>
</dbReference>
<feature type="transmembrane region" description="Helical" evidence="2">
    <location>
        <begin position="622"/>
        <end position="642"/>
    </location>
</feature>
<protein>
    <submittedName>
        <fullName evidence="4">NACHT domain-containing protein</fullName>
    </submittedName>
</protein>
<keyword evidence="2" id="KW-0472">Membrane</keyword>
<proteinExistence type="predicted"/>
<evidence type="ECO:0000259" key="3">
    <source>
        <dbReference type="Pfam" id="PF05729"/>
    </source>
</evidence>
<feature type="transmembrane region" description="Helical" evidence="2">
    <location>
        <begin position="588"/>
        <end position="616"/>
    </location>
</feature>
<feature type="transmembrane region" description="Helical" evidence="2">
    <location>
        <begin position="450"/>
        <end position="471"/>
    </location>
</feature>
<feature type="transmembrane region" description="Helical" evidence="2">
    <location>
        <begin position="545"/>
        <end position="567"/>
    </location>
</feature>
<comment type="caution">
    <text evidence="4">The sequence shown here is derived from an EMBL/GenBank/DDBJ whole genome shotgun (WGS) entry which is preliminary data.</text>
</comment>
<feature type="transmembrane region" description="Helical" evidence="2">
    <location>
        <begin position="477"/>
        <end position="495"/>
    </location>
</feature>
<dbReference type="InterPro" id="IPR007111">
    <property type="entry name" value="NACHT_NTPase"/>
</dbReference>
<keyword evidence="2" id="KW-1133">Transmembrane helix</keyword>
<dbReference type="RefSeq" id="WP_259628411.1">
    <property type="nucleotide sequence ID" value="NZ_JANYMP010000027.1"/>
</dbReference>
<evidence type="ECO:0000256" key="2">
    <source>
        <dbReference type="SAM" id="Phobius"/>
    </source>
</evidence>
<dbReference type="EMBL" id="JANYMP010000027">
    <property type="protein sequence ID" value="MCS7482946.1"/>
    <property type="molecule type" value="Genomic_DNA"/>
</dbReference>
<evidence type="ECO:0000313" key="5">
    <source>
        <dbReference type="Proteomes" id="UP001141259"/>
    </source>
</evidence>
<dbReference type="SUPFAM" id="SSF52540">
    <property type="entry name" value="P-loop containing nucleoside triphosphate hydrolases"/>
    <property type="match status" value="1"/>
</dbReference>
<feature type="transmembrane region" description="Helical" evidence="2">
    <location>
        <begin position="34"/>
        <end position="54"/>
    </location>
</feature>
<keyword evidence="2" id="KW-0812">Transmembrane</keyword>
<feature type="domain" description="NACHT" evidence="3">
    <location>
        <begin position="156"/>
        <end position="314"/>
    </location>
</feature>
<accession>A0A9X2VU19</accession>
<name>A0A9X2VU19_9PSEU</name>
<sequence>MTGWKRWAVALVVITTGAAAIVLASRTPAGLDSAAKVGALIAGLVPLALALILWARRSPLPLPAVSSPDQVDAAQRQLADLVLAQWRAEIVVRQLDDPAPVAVRWRLTELDTSGPAGHVARPRPLRYLIGRGVPRFEGRTDRVDDMATAFRRLPARRLVILGDPGMGKTTLAVLLLRELLVRPEGVEPVPVLLSMSGWDPGAETLHTWVARRLTEGYPALRAADFGPNASRALVEQRRILPVLDGLDELPERIRSTVLDRLNAAAEDSLILTCRTTEYEQTLAHQGRRGLTGAAIIEPDRLKAADAATYLERSLPRSTVDRWATLLTALREDQSSLISRALSSPLTLWLVRKVYLEANAGPAELCDTNRFATVDAITEHLLDHLVDALITANPPQQEADEEHPFGPRKSWDPTDAKKWLAFLAHHLEVIGSRDLAWWQLSLAVSRRTRSLIRLGLGTVVVTAALFAALFVFGFDFAVVFAPFIGLVFVLVSGSTSEEPVYADLRLRGRIRLLSRKLVTWPVIRAGLVIGLVVGVVFGLADRSLGASVVGLAFGPVFSLVVGLVEWAKTPLTNEGPQTPTVTFHRDLRLLYLYSLACGFAFGPVLGCAFGLVFASMAGFGGKLVAVLVFGSVFGSVIGFTYGLGQASGQHLVTVVVLRARGRVPLRLLKFLDDTHRLGILRAAGPVYQFRHAKLQDRLAQSYATRTRQDGAARGSSRRTRHHT</sequence>
<dbReference type="Gene3D" id="3.40.50.300">
    <property type="entry name" value="P-loop containing nucleotide triphosphate hydrolases"/>
    <property type="match status" value="1"/>
</dbReference>
<dbReference type="Proteomes" id="UP001141259">
    <property type="component" value="Unassembled WGS sequence"/>
</dbReference>
<evidence type="ECO:0000256" key="1">
    <source>
        <dbReference type="SAM" id="MobiDB-lite"/>
    </source>
</evidence>
<organism evidence="4 5">
    <name type="scientific">Umezawaea endophytica</name>
    <dbReference type="NCBI Taxonomy" id="1654476"/>
    <lineage>
        <taxon>Bacteria</taxon>
        <taxon>Bacillati</taxon>
        <taxon>Actinomycetota</taxon>
        <taxon>Actinomycetes</taxon>
        <taxon>Pseudonocardiales</taxon>
        <taxon>Pseudonocardiaceae</taxon>
        <taxon>Umezawaea</taxon>
    </lineage>
</organism>
<dbReference type="AlphaFoldDB" id="A0A9X2VU19"/>
<feature type="region of interest" description="Disordered" evidence="1">
    <location>
        <begin position="702"/>
        <end position="722"/>
    </location>
</feature>
<feature type="transmembrane region" description="Helical" evidence="2">
    <location>
        <begin position="516"/>
        <end position="539"/>
    </location>
</feature>